<comment type="caution">
    <text evidence="1">The sequence shown here is derived from an EMBL/GenBank/DDBJ whole genome shotgun (WGS) entry which is preliminary data.</text>
</comment>
<feature type="non-terminal residue" evidence="1">
    <location>
        <position position="140"/>
    </location>
</feature>
<evidence type="ECO:0000313" key="2">
    <source>
        <dbReference type="Proteomes" id="UP000790377"/>
    </source>
</evidence>
<gene>
    <name evidence="1" type="ORF">BJ138DRAFT_976095</name>
</gene>
<keyword evidence="2" id="KW-1185">Reference proteome</keyword>
<dbReference type="Proteomes" id="UP000790377">
    <property type="component" value="Unassembled WGS sequence"/>
</dbReference>
<reference evidence="1" key="1">
    <citation type="journal article" date="2021" name="New Phytol.">
        <title>Evolutionary innovations through gain and loss of genes in the ectomycorrhizal Boletales.</title>
        <authorList>
            <person name="Wu G."/>
            <person name="Miyauchi S."/>
            <person name="Morin E."/>
            <person name="Kuo A."/>
            <person name="Drula E."/>
            <person name="Varga T."/>
            <person name="Kohler A."/>
            <person name="Feng B."/>
            <person name="Cao Y."/>
            <person name="Lipzen A."/>
            <person name="Daum C."/>
            <person name="Hundley H."/>
            <person name="Pangilinan J."/>
            <person name="Johnson J."/>
            <person name="Barry K."/>
            <person name="LaButti K."/>
            <person name="Ng V."/>
            <person name="Ahrendt S."/>
            <person name="Min B."/>
            <person name="Choi I.G."/>
            <person name="Park H."/>
            <person name="Plett J.M."/>
            <person name="Magnuson J."/>
            <person name="Spatafora J.W."/>
            <person name="Nagy L.G."/>
            <person name="Henrissat B."/>
            <person name="Grigoriev I.V."/>
            <person name="Yang Z.L."/>
            <person name="Xu J."/>
            <person name="Martin F.M."/>
        </authorList>
    </citation>
    <scope>NUCLEOTIDE SEQUENCE</scope>
    <source>
        <strain evidence="1">ATCC 28755</strain>
    </source>
</reference>
<organism evidence="1 2">
    <name type="scientific">Hygrophoropsis aurantiaca</name>
    <dbReference type="NCBI Taxonomy" id="72124"/>
    <lineage>
        <taxon>Eukaryota</taxon>
        <taxon>Fungi</taxon>
        <taxon>Dikarya</taxon>
        <taxon>Basidiomycota</taxon>
        <taxon>Agaricomycotina</taxon>
        <taxon>Agaricomycetes</taxon>
        <taxon>Agaricomycetidae</taxon>
        <taxon>Boletales</taxon>
        <taxon>Coniophorineae</taxon>
        <taxon>Hygrophoropsidaceae</taxon>
        <taxon>Hygrophoropsis</taxon>
    </lineage>
</organism>
<proteinExistence type="predicted"/>
<accession>A0ACB7ZR02</accession>
<sequence>MRREHIRACPLWRKQHPRNDCVFVNTNPGLQGMQGLEIAQVLAFFSFRFETQTYPCAVIRWFKKLDTAADENTGMWIVQPGHNEDGDRNIAVIHIGTIFRAAHLIPVYGSNFIKDDITYYNAYDSFQSFYVNKYADHHAF</sequence>
<evidence type="ECO:0000313" key="1">
    <source>
        <dbReference type="EMBL" id="KAH7903269.1"/>
    </source>
</evidence>
<dbReference type="EMBL" id="MU269085">
    <property type="protein sequence ID" value="KAH7903269.1"/>
    <property type="molecule type" value="Genomic_DNA"/>
</dbReference>
<protein>
    <submittedName>
        <fullName evidence="1">Uncharacterized protein</fullName>
    </submittedName>
</protein>
<name>A0ACB7ZR02_9AGAM</name>